<dbReference type="InterPro" id="IPR000843">
    <property type="entry name" value="HTH_LacI"/>
</dbReference>
<dbReference type="SUPFAM" id="SSF47413">
    <property type="entry name" value="lambda repressor-like DNA-binding domains"/>
    <property type="match status" value="1"/>
</dbReference>
<dbReference type="InterPro" id="IPR046335">
    <property type="entry name" value="LacI/GalR-like_sensor"/>
</dbReference>
<dbReference type="GO" id="GO:0003677">
    <property type="term" value="F:DNA binding"/>
    <property type="evidence" value="ECO:0007669"/>
    <property type="project" value="UniProtKB-KW"/>
</dbReference>
<evidence type="ECO:0000259" key="4">
    <source>
        <dbReference type="PROSITE" id="PS50932"/>
    </source>
</evidence>
<accession>A0ABN1YZ57</accession>
<comment type="caution">
    <text evidence="5">The sequence shown here is derived from an EMBL/GenBank/DDBJ whole genome shotgun (WGS) entry which is preliminary data.</text>
</comment>
<dbReference type="PANTHER" id="PTHR30146:SF153">
    <property type="entry name" value="LACTOSE OPERON REPRESSOR"/>
    <property type="match status" value="1"/>
</dbReference>
<dbReference type="EMBL" id="BAAAKK010000005">
    <property type="protein sequence ID" value="GAA1425776.1"/>
    <property type="molecule type" value="Genomic_DNA"/>
</dbReference>
<keyword evidence="6" id="KW-1185">Reference proteome</keyword>
<dbReference type="PROSITE" id="PS50932">
    <property type="entry name" value="HTH_LACI_2"/>
    <property type="match status" value="1"/>
</dbReference>
<evidence type="ECO:0000256" key="2">
    <source>
        <dbReference type="ARBA" id="ARBA00023125"/>
    </source>
</evidence>
<dbReference type="Pfam" id="PF13377">
    <property type="entry name" value="Peripla_BP_3"/>
    <property type="match status" value="1"/>
</dbReference>
<dbReference type="CDD" id="cd01392">
    <property type="entry name" value="HTH_LacI"/>
    <property type="match status" value="1"/>
</dbReference>
<organism evidence="5 6">
    <name type="scientific">Agrococcus citreus</name>
    <dbReference type="NCBI Taxonomy" id="84643"/>
    <lineage>
        <taxon>Bacteria</taxon>
        <taxon>Bacillati</taxon>
        <taxon>Actinomycetota</taxon>
        <taxon>Actinomycetes</taxon>
        <taxon>Micrococcales</taxon>
        <taxon>Microbacteriaceae</taxon>
        <taxon>Agrococcus</taxon>
    </lineage>
</organism>
<evidence type="ECO:0000256" key="1">
    <source>
        <dbReference type="ARBA" id="ARBA00023015"/>
    </source>
</evidence>
<feature type="domain" description="HTH lacI-type" evidence="4">
    <location>
        <begin position="6"/>
        <end position="62"/>
    </location>
</feature>
<evidence type="ECO:0000256" key="3">
    <source>
        <dbReference type="ARBA" id="ARBA00023163"/>
    </source>
</evidence>
<keyword evidence="1" id="KW-0805">Transcription regulation</keyword>
<gene>
    <name evidence="5" type="ORF">GCM10009640_25220</name>
</gene>
<dbReference type="InterPro" id="IPR028082">
    <property type="entry name" value="Peripla_BP_I"/>
</dbReference>
<dbReference type="SMART" id="SM00354">
    <property type="entry name" value="HTH_LACI"/>
    <property type="match status" value="1"/>
</dbReference>
<evidence type="ECO:0000313" key="5">
    <source>
        <dbReference type="EMBL" id="GAA1425776.1"/>
    </source>
</evidence>
<reference evidence="5 6" key="1">
    <citation type="journal article" date="2019" name="Int. J. Syst. Evol. Microbiol.">
        <title>The Global Catalogue of Microorganisms (GCM) 10K type strain sequencing project: providing services to taxonomists for standard genome sequencing and annotation.</title>
        <authorList>
            <consortium name="The Broad Institute Genomics Platform"/>
            <consortium name="The Broad Institute Genome Sequencing Center for Infectious Disease"/>
            <person name="Wu L."/>
            <person name="Ma J."/>
        </authorList>
    </citation>
    <scope>NUCLEOTIDE SEQUENCE [LARGE SCALE GENOMIC DNA]</scope>
    <source>
        <strain evidence="5 6">JCM 12398</strain>
    </source>
</reference>
<keyword evidence="2 5" id="KW-0238">DNA-binding</keyword>
<dbReference type="Proteomes" id="UP001501266">
    <property type="component" value="Unassembled WGS sequence"/>
</dbReference>
<dbReference type="Gene3D" id="1.10.260.40">
    <property type="entry name" value="lambda repressor-like DNA-binding domains"/>
    <property type="match status" value="1"/>
</dbReference>
<keyword evidence="3" id="KW-0804">Transcription</keyword>
<dbReference type="Pfam" id="PF00356">
    <property type="entry name" value="LacI"/>
    <property type="match status" value="1"/>
</dbReference>
<dbReference type="InterPro" id="IPR010982">
    <property type="entry name" value="Lambda_DNA-bd_dom_sf"/>
</dbReference>
<sequence>MTSSRATIRDVAAAAGVSPTTVSFVLNDTPGQAIPEATRHRVRSAVAQLGYTPHRIARALREGSSRLVLLRAGPLRGSASMASLIAGMDEELRRHGHALIVTYGTVEAERELLEAVAPRTVLDLVRIYGSGDSPQGDGGDVDGLEAHAAVQLGHLLELGHRSIAVALPADPSFEPLSSLRRRQLEAAAARAGATAIPIIIPREPSGAALALARLRAEHPRATAIAAFNDDVAFVVLAAMHAAGLSAPDDLAVVGFDEGEHAALWNPPLSSLRIDAAEFGRRAARRALGLDTGAWQRPPSQVVRRATT</sequence>
<protein>
    <submittedName>
        <fullName evidence="5">LacI family DNA-binding transcriptional regulator</fullName>
    </submittedName>
</protein>
<dbReference type="PANTHER" id="PTHR30146">
    <property type="entry name" value="LACI-RELATED TRANSCRIPTIONAL REPRESSOR"/>
    <property type="match status" value="1"/>
</dbReference>
<evidence type="ECO:0000313" key="6">
    <source>
        <dbReference type="Proteomes" id="UP001501266"/>
    </source>
</evidence>
<name>A0ABN1YZ57_9MICO</name>
<dbReference type="Gene3D" id="3.40.50.2300">
    <property type="match status" value="2"/>
</dbReference>
<proteinExistence type="predicted"/>
<dbReference type="SUPFAM" id="SSF53822">
    <property type="entry name" value="Periplasmic binding protein-like I"/>
    <property type="match status" value="1"/>
</dbReference>
<dbReference type="RefSeq" id="WP_343920953.1">
    <property type="nucleotide sequence ID" value="NZ_BAAAKK010000005.1"/>
</dbReference>
<dbReference type="PROSITE" id="PS00356">
    <property type="entry name" value="HTH_LACI_1"/>
    <property type="match status" value="1"/>
</dbReference>